<keyword evidence="4" id="KW-1185">Reference proteome</keyword>
<comment type="caution">
    <text evidence="3">The sequence shown here is derived from an EMBL/GenBank/DDBJ whole genome shotgun (WGS) entry which is preliminary data.</text>
</comment>
<proteinExistence type="predicted"/>
<keyword evidence="1" id="KW-0472">Membrane</keyword>
<dbReference type="EMBL" id="JAPQFJ010000001">
    <property type="protein sequence ID" value="MCY6957018.1"/>
    <property type="molecule type" value="Genomic_DNA"/>
</dbReference>
<reference evidence="3" key="1">
    <citation type="submission" date="2022-12" db="EMBL/GenBank/DDBJ databases">
        <title>Clostridium sp. nov., isolated from industrial wastewater.</title>
        <authorList>
            <person name="Jiayan W."/>
        </authorList>
    </citation>
    <scope>NUCLEOTIDE SEQUENCE</scope>
    <source>
        <strain evidence="3">ZC22-4</strain>
    </source>
</reference>
<dbReference type="PANTHER" id="PTHR28008:SF1">
    <property type="entry name" value="DOMAIN PROTEIN, PUTATIVE (AFU_ORTHOLOGUE AFUA_3G10980)-RELATED"/>
    <property type="match status" value="1"/>
</dbReference>
<dbReference type="NCBIfam" id="NF037970">
    <property type="entry name" value="vanZ_1"/>
    <property type="match status" value="1"/>
</dbReference>
<dbReference type="Pfam" id="PF04892">
    <property type="entry name" value="VanZ"/>
    <property type="match status" value="1"/>
</dbReference>
<protein>
    <submittedName>
        <fullName evidence="3">VanZ family protein</fullName>
    </submittedName>
</protein>
<dbReference type="Proteomes" id="UP001144612">
    <property type="component" value="Unassembled WGS sequence"/>
</dbReference>
<organism evidence="3 4">
    <name type="scientific">Clostridium brassicae</name>
    <dbReference type="NCBI Taxonomy" id="2999072"/>
    <lineage>
        <taxon>Bacteria</taxon>
        <taxon>Bacillati</taxon>
        <taxon>Bacillota</taxon>
        <taxon>Clostridia</taxon>
        <taxon>Eubacteriales</taxon>
        <taxon>Clostridiaceae</taxon>
        <taxon>Clostridium</taxon>
    </lineage>
</organism>
<name>A0ABT4D5Q7_9CLOT</name>
<feature type="transmembrane region" description="Helical" evidence="1">
    <location>
        <begin position="92"/>
        <end position="109"/>
    </location>
</feature>
<keyword evidence="1" id="KW-0812">Transmembrane</keyword>
<dbReference type="PIRSF" id="PIRSF019083">
    <property type="entry name" value="UCP019083_VanZ"/>
    <property type="match status" value="1"/>
</dbReference>
<gene>
    <name evidence="3" type="ORF">OW729_00110</name>
</gene>
<evidence type="ECO:0000313" key="4">
    <source>
        <dbReference type="Proteomes" id="UP001144612"/>
    </source>
</evidence>
<accession>A0ABT4D5Q7</accession>
<evidence type="ECO:0000259" key="2">
    <source>
        <dbReference type="Pfam" id="PF04892"/>
    </source>
</evidence>
<keyword evidence="1" id="KW-1133">Transmembrane helix</keyword>
<dbReference type="InterPro" id="IPR006976">
    <property type="entry name" value="VanZ-like"/>
</dbReference>
<dbReference type="PANTHER" id="PTHR28008">
    <property type="entry name" value="DOMAIN PROTEIN, PUTATIVE (AFU_ORTHOLOGUE AFUA_3G10980)-RELATED"/>
    <property type="match status" value="1"/>
</dbReference>
<dbReference type="InterPro" id="IPR016747">
    <property type="entry name" value="Phosphotransbutyrylase"/>
</dbReference>
<sequence>MTKKRKRFYIKWLLAIAWMVVIFKFSNDPATVSDAKSGTVITMFDSIGLNLNSLLGTLANFIVRKVAHFTEFLILYVFLYNALSESYTNKKALVIAIVFTFLYACSDEFHQTFIPGREGRFRDVLIDTSGGIAAFMYFYFSHPKKNSYK</sequence>
<dbReference type="RefSeq" id="WP_268059379.1">
    <property type="nucleotide sequence ID" value="NZ_JAPQFJ010000001.1"/>
</dbReference>
<evidence type="ECO:0000256" key="1">
    <source>
        <dbReference type="SAM" id="Phobius"/>
    </source>
</evidence>
<evidence type="ECO:0000313" key="3">
    <source>
        <dbReference type="EMBL" id="MCY6957018.1"/>
    </source>
</evidence>
<feature type="transmembrane region" description="Helical" evidence="1">
    <location>
        <begin position="121"/>
        <end position="140"/>
    </location>
</feature>
<feature type="domain" description="VanZ-like" evidence="2">
    <location>
        <begin position="12"/>
        <end position="140"/>
    </location>
</feature>